<evidence type="ECO:0000256" key="3">
    <source>
        <dbReference type="ARBA" id="ARBA00022801"/>
    </source>
</evidence>
<organism evidence="5 6">
    <name type="scientific">Cynara cardunculus var. scolymus</name>
    <name type="common">Globe artichoke</name>
    <name type="synonym">Cynara scolymus</name>
    <dbReference type="NCBI Taxonomy" id="59895"/>
    <lineage>
        <taxon>Eukaryota</taxon>
        <taxon>Viridiplantae</taxon>
        <taxon>Streptophyta</taxon>
        <taxon>Embryophyta</taxon>
        <taxon>Tracheophyta</taxon>
        <taxon>Spermatophyta</taxon>
        <taxon>Magnoliopsida</taxon>
        <taxon>eudicotyledons</taxon>
        <taxon>Gunneridae</taxon>
        <taxon>Pentapetalae</taxon>
        <taxon>asterids</taxon>
        <taxon>campanulids</taxon>
        <taxon>Asterales</taxon>
        <taxon>Asteraceae</taxon>
        <taxon>Carduoideae</taxon>
        <taxon>Cardueae</taxon>
        <taxon>Carduinae</taxon>
        <taxon>Cynara</taxon>
    </lineage>
</organism>
<dbReference type="OMA" id="IKMGWRQ"/>
<dbReference type="Pfam" id="PF01975">
    <property type="entry name" value="SurE"/>
    <property type="match status" value="1"/>
</dbReference>
<evidence type="ECO:0000313" key="6">
    <source>
        <dbReference type="Proteomes" id="UP000243975"/>
    </source>
</evidence>
<keyword evidence="6" id="KW-1185">Reference proteome</keyword>
<dbReference type="GO" id="GO:0046872">
    <property type="term" value="F:metal ion binding"/>
    <property type="evidence" value="ECO:0007669"/>
    <property type="project" value="UniProtKB-KW"/>
</dbReference>
<comment type="caution">
    <text evidence="5">The sequence shown here is derived from an EMBL/GenBank/DDBJ whole genome shotgun (WGS) entry which is preliminary data.</text>
</comment>
<evidence type="ECO:0000256" key="2">
    <source>
        <dbReference type="ARBA" id="ARBA00022723"/>
    </source>
</evidence>
<name>A0A103XCB5_CYNCS</name>
<dbReference type="SUPFAM" id="SSF64167">
    <property type="entry name" value="SurE-like"/>
    <property type="match status" value="1"/>
</dbReference>
<dbReference type="InterPro" id="IPR002828">
    <property type="entry name" value="SurE-like_Pase/nucleotidase"/>
</dbReference>
<dbReference type="InterPro" id="IPR030048">
    <property type="entry name" value="SurE"/>
</dbReference>
<dbReference type="InterPro" id="IPR036523">
    <property type="entry name" value="SurE-like_sf"/>
</dbReference>
<dbReference type="GO" id="GO:0005829">
    <property type="term" value="C:cytosol"/>
    <property type="evidence" value="ECO:0007669"/>
    <property type="project" value="TreeGrafter"/>
</dbReference>
<dbReference type="PANTHER" id="PTHR30457">
    <property type="entry name" value="5'-NUCLEOTIDASE SURE"/>
    <property type="match status" value="1"/>
</dbReference>
<dbReference type="Proteomes" id="UP000243975">
    <property type="component" value="Unassembled WGS sequence"/>
</dbReference>
<feature type="non-terminal residue" evidence="5">
    <location>
        <position position="403"/>
    </location>
</feature>
<dbReference type="GO" id="GO:0008252">
    <property type="term" value="F:nucleotidase activity"/>
    <property type="evidence" value="ECO:0007669"/>
    <property type="project" value="InterPro"/>
</dbReference>
<dbReference type="FunFam" id="3.40.1210.10:FF:000003">
    <property type="entry name" value="Survival protein SurE-like phosphatase/nucleotidase"/>
    <property type="match status" value="1"/>
</dbReference>
<dbReference type="Gene3D" id="3.40.1210.10">
    <property type="entry name" value="Survival protein SurE-like phosphatase/nucleotidase"/>
    <property type="match status" value="1"/>
</dbReference>
<dbReference type="Gramene" id="KVH88108">
    <property type="protein sequence ID" value="KVH88108"/>
    <property type="gene ID" value="Ccrd_024505"/>
</dbReference>
<evidence type="ECO:0000256" key="1">
    <source>
        <dbReference type="ARBA" id="ARBA00011062"/>
    </source>
</evidence>
<dbReference type="EMBL" id="LEKV01005568">
    <property type="protein sequence ID" value="KVH88108.1"/>
    <property type="molecule type" value="Genomic_DNA"/>
</dbReference>
<dbReference type="HAMAP" id="MF_00060">
    <property type="entry name" value="SurE"/>
    <property type="match status" value="1"/>
</dbReference>
<dbReference type="PANTHER" id="PTHR30457:SF0">
    <property type="entry name" value="PHOSPHATASE, PUTATIVE (AFU_ORTHOLOGUE AFUA_4G01070)-RELATED"/>
    <property type="match status" value="1"/>
</dbReference>
<dbReference type="STRING" id="59895.A0A103XCB5"/>
<accession>A0A103XCB5</accession>
<feature type="domain" description="Survival protein SurE-like phosphatase/nucleotidase" evidence="4">
    <location>
        <begin position="81"/>
        <end position="272"/>
    </location>
</feature>
<sequence>NYRICRRCPDRFQGPVFTPWLNPVPTTIYYKHTQSTFISEAEFTFEFVSFCRQGHTLDLGILLMENSGNVGDGGVSDRPTIMVTNDDGIDAPGLQALVRVLVCTNRYRVWVCAPDSEKSAVSHSITWRHALSAKQTEISGATAFAVSGTPADCTSLGISKALFSSVPDLVLSGINMGSNCGYHIVYSGTVAGAREAFFYGLPSVSISYDWVGGTSSINNFTLAAEACLPIINAILVEIKNKTYPQKCFLNVDLPTDILNHKGYKLTNQGNSIIKMGWKQVSSDAAQGGHMLSTMTMEPNSVASNPDATGVSQEHLLFRREVKGGQVEDGETDYCYLKEGFITVTPLGALSHADIDSQTFFKEWLPAVAERTSSSALSHLAKDALMSKRHFEEEISERFTENKS</sequence>
<protein>
    <submittedName>
        <fullName evidence="5">Survival protein SurE-like phosphatase/nucleotidase</fullName>
    </submittedName>
</protein>
<evidence type="ECO:0000313" key="5">
    <source>
        <dbReference type="EMBL" id="KVH88108.1"/>
    </source>
</evidence>
<gene>
    <name evidence="5" type="ORF">Ccrd_024505</name>
</gene>
<dbReference type="NCBIfam" id="TIGR00087">
    <property type="entry name" value="surE"/>
    <property type="match status" value="1"/>
</dbReference>
<evidence type="ECO:0000259" key="4">
    <source>
        <dbReference type="Pfam" id="PF01975"/>
    </source>
</evidence>
<reference evidence="5 6" key="1">
    <citation type="journal article" date="2016" name="Sci. Rep.">
        <title>The genome sequence of the outbreeding globe artichoke constructed de novo incorporating a phase-aware low-pass sequencing strategy of F1 progeny.</title>
        <authorList>
            <person name="Scaglione D."/>
            <person name="Reyes-Chin-Wo S."/>
            <person name="Acquadro A."/>
            <person name="Froenicke L."/>
            <person name="Portis E."/>
            <person name="Beitel C."/>
            <person name="Tirone M."/>
            <person name="Mauro R."/>
            <person name="Lo Monaco A."/>
            <person name="Mauromicale G."/>
            <person name="Faccioli P."/>
            <person name="Cattivelli L."/>
            <person name="Rieseberg L."/>
            <person name="Michelmore R."/>
            <person name="Lanteri S."/>
        </authorList>
    </citation>
    <scope>NUCLEOTIDE SEQUENCE [LARGE SCALE GENOMIC DNA]</scope>
    <source>
        <strain evidence="5">2C</strain>
    </source>
</reference>
<comment type="similarity">
    <text evidence="1">Belongs to the SurE nucleotidase family.</text>
</comment>
<keyword evidence="2" id="KW-0479">Metal-binding</keyword>
<keyword evidence="3" id="KW-0378">Hydrolase</keyword>
<dbReference type="AlphaFoldDB" id="A0A103XCB5"/>
<proteinExistence type="inferred from homology"/>